<proteinExistence type="predicted"/>
<sequence length="338" mass="35468">MNGEDVRDLLSMKSGAAYAVAGFYILACAVCASATLKGMSAVWPPFVSVLVFSAAVILLLRAPGDPLSPRSTALLTVSGPVAASFVFAVVPVPLTGSLQSWPLGMSVVIYTFMCVRGRTPAAWFGLALTMSVVVGWAAWTGQGALFGLSFSAINIAPLLMATFFAFTIRPLGAAIFELREQSTIRIAAQAAAAAVLEERDARLASLDTLARPLLQRIADGPDLTDEEVLACRLLEAELRDTLRARGLVLPELARAARSARARGVEVTMLDDRSPTALSEKVRNDIAAGASSSLDGAVTGSVTVRLLPPGRPAAATILLDDLGDGAQRVEYDDSGRILP</sequence>
<evidence type="ECO:0000256" key="1">
    <source>
        <dbReference type="SAM" id="Phobius"/>
    </source>
</evidence>
<evidence type="ECO:0000313" key="3">
    <source>
        <dbReference type="Proteomes" id="UP000076038"/>
    </source>
</evidence>
<dbReference type="GeneID" id="93551428"/>
<keyword evidence="1" id="KW-0812">Transmembrane</keyword>
<dbReference type="Proteomes" id="UP000076038">
    <property type="component" value="Chromosome"/>
</dbReference>
<feature type="transmembrane region" description="Helical" evidence="1">
    <location>
        <begin position="42"/>
        <end position="60"/>
    </location>
</feature>
<keyword evidence="1" id="KW-0472">Membrane</keyword>
<reference evidence="3" key="2">
    <citation type="submission" date="2016-04" db="EMBL/GenBank/DDBJ databases">
        <title>Complete Genome and Plasmid Sequences for Rhodococcus fascians D188 and Draft Sequences for Rhodococcus spp. Isolates PBTS 1 and PBTS 2.</title>
        <authorList>
            <person name="Stamer R."/>
            <person name="Vereecke D."/>
            <person name="Zhang Y."/>
            <person name="Schilkey F."/>
            <person name="Devitt N."/>
            <person name="Randall J."/>
        </authorList>
    </citation>
    <scope>NUCLEOTIDE SEQUENCE [LARGE SCALE GENOMIC DNA]</scope>
    <source>
        <strain evidence="3">PBTS2</strain>
    </source>
</reference>
<dbReference type="PATRIC" id="fig|1653479.3.peg.1409"/>
<dbReference type="RefSeq" id="WP_045841519.1">
    <property type="nucleotide sequence ID" value="NZ_CAKKLU010000028.1"/>
</dbReference>
<accession>A0A143QIF4</accession>
<keyword evidence="3" id="KW-1185">Reference proteome</keyword>
<dbReference type="EMBL" id="CP015220">
    <property type="protein sequence ID" value="AMY22701.1"/>
    <property type="molecule type" value="Genomic_DNA"/>
</dbReference>
<feature type="transmembrane region" description="Helical" evidence="1">
    <location>
        <begin position="16"/>
        <end position="36"/>
    </location>
</feature>
<evidence type="ECO:0000313" key="2">
    <source>
        <dbReference type="EMBL" id="AMY22701.1"/>
    </source>
</evidence>
<feature type="transmembrane region" description="Helical" evidence="1">
    <location>
        <begin position="122"/>
        <end position="139"/>
    </location>
</feature>
<feature type="transmembrane region" description="Helical" evidence="1">
    <location>
        <begin position="145"/>
        <end position="166"/>
    </location>
</feature>
<name>A0A143QIF4_RHOFA</name>
<reference evidence="2 3" key="1">
    <citation type="journal article" date="2016" name="Genome Announc.">
        <title>Complete Genome and Plasmid Sequences for Rhodococcus fascians D188 and Draft Sequences for Rhodococcus Isolates PBTS 1 and PBTS 2.</title>
        <authorList>
            <person name="Stamler R.A."/>
            <person name="Vereecke D."/>
            <person name="Zhang Y."/>
            <person name="Schilkey F."/>
            <person name="Devitt N."/>
            <person name="Randall J.J."/>
        </authorList>
    </citation>
    <scope>NUCLEOTIDE SEQUENCE [LARGE SCALE GENOMIC DNA]</scope>
    <source>
        <strain evidence="2 3">PBTS2</strain>
    </source>
</reference>
<dbReference type="KEGG" id="rhs:A3Q41_01393"/>
<feature type="transmembrane region" description="Helical" evidence="1">
    <location>
        <begin position="72"/>
        <end position="92"/>
    </location>
</feature>
<protein>
    <submittedName>
        <fullName evidence="2">Uncharacterized protein</fullName>
    </submittedName>
</protein>
<dbReference type="OrthoDB" id="4465106at2"/>
<gene>
    <name evidence="2" type="ORF">A3Q41_01393</name>
</gene>
<dbReference type="AlphaFoldDB" id="A0A143QIF4"/>
<organism evidence="2 3">
    <name type="scientific">Rhodococcoides fascians</name>
    <name type="common">Rhodococcus fascians</name>
    <dbReference type="NCBI Taxonomy" id="1828"/>
    <lineage>
        <taxon>Bacteria</taxon>
        <taxon>Bacillati</taxon>
        <taxon>Actinomycetota</taxon>
        <taxon>Actinomycetes</taxon>
        <taxon>Mycobacteriales</taxon>
        <taxon>Nocardiaceae</taxon>
        <taxon>Rhodococcoides</taxon>
    </lineage>
</organism>
<keyword evidence="1" id="KW-1133">Transmembrane helix</keyword>